<evidence type="ECO:0000256" key="1">
    <source>
        <dbReference type="SAM" id="Coils"/>
    </source>
</evidence>
<protein>
    <recommendedName>
        <fullName evidence="3">DUF2489 domain-containing protein</fullName>
    </recommendedName>
</protein>
<evidence type="ECO:0000259" key="3">
    <source>
        <dbReference type="Pfam" id="PF10675"/>
    </source>
</evidence>
<accession>A0A1A8TT34</accession>
<dbReference type="Pfam" id="PF10675">
    <property type="entry name" value="DUF2489"/>
    <property type="match status" value="1"/>
</dbReference>
<name>A0A1A8TT34_9GAMM</name>
<dbReference type="InterPro" id="IPR019617">
    <property type="entry name" value="DUF2489"/>
</dbReference>
<dbReference type="EMBL" id="FLOB01000013">
    <property type="protein sequence ID" value="SBS36521.1"/>
    <property type="molecule type" value="Genomic_DNA"/>
</dbReference>
<dbReference type="RefSeq" id="WP_067019357.1">
    <property type="nucleotide sequence ID" value="NZ_FLOB01000013.1"/>
</dbReference>
<dbReference type="AlphaFoldDB" id="A0A1A8TT34"/>
<dbReference type="STRING" id="1792290.MSP8886_03737"/>
<keyword evidence="2" id="KW-0472">Membrane</keyword>
<reference evidence="4 5" key="1">
    <citation type="submission" date="2016-06" db="EMBL/GenBank/DDBJ databases">
        <authorList>
            <person name="Kjaerup R.B."/>
            <person name="Dalgaard T.S."/>
            <person name="Juul-Madsen H.R."/>
        </authorList>
    </citation>
    <scope>NUCLEOTIDE SEQUENCE [LARGE SCALE GENOMIC DNA]</scope>
    <source>
        <strain evidence="4 5">CECT 8886</strain>
    </source>
</reference>
<evidence type="ECO:0000313" key="4">
    <source>
        <dbReference type="EMBL" id="SBS36521.1"/>
    </source>
</evidence>
<evidence type="ECO:0000313" key="5">
    <source>
        <dbReference type="Proteomes" id="UP000092544"/>
    </source>
</evidence>
<organism evidence="4 5">
    <name type="scientific">Marinomonas spartinae</name>
    <dbReference type="NCBI Taxonomy" id="1792290"/>
    <lineage>
        <taxon>Bacteria</taxon>
        <taxon>Pseudomonadati</taxon>
        <taxon>Pseudomonadota</taxon>
        <taxon>Gammaproteobacteria</taxon>
        <taxon>Oceanospirillales</taxon>
        <taxon>Oceanospirillaceae</taxon>
        <taxon>Marinomonas</taxon>
    </lineage>
</organism>
<sequence>MSLTAFFSLLAVSAVVIVVALIVIARQLNVTKVREERIKEGEKRVAQERQARIDSIHILLKTVGSEELGWIEASIRIKNLLDQLGLDLSDHKDICVIYDLHGQTEHIPTHEQWSALPKETRKKFRVEMDNYEQQHAEQLERAKNALLSYSFQ</sequence>
<gene>
    <name evidence="4" type="ORF">MSP8886_03737</name>
</gene>
<keyword evidence="5" id="KW-1185">Reference proteome</keyword>
<evidence type="ECO:0000256" key="2">
    <source>
        <dbReference type="SAM" id="Phobius"/>
    </source>
</evidence>
<dbReference type="OrthoDB" id="5740155at2"/>
<dbReference type="Proteomes" id="UP000092544">
    <property type="component" value="Unassembled WGS sequence"/>
</dbReference>
<feature type="domain" description="DUF2489" evidence="3">
    <location>
        <begin position="19"/>
        <end position="144"/>
    </location>
</feature>
<keyword evidence="1" id="KW-0175">Coiled coil</keyword>
<keyword evidence="2" id="KW-0812">Transmembrane</keyword>
<feature type="transmembrane region" description="Helical" evidence="2">
    <location>
        <begin position="6"/>
        <end position="25"/>
    </location>
</feature>
<feature type="coiled-coil region" evidence="1">
    <location>
        <begin position="121"/>
        <end position="148"/>
    </location>
</feature>
<proteinExistence type="predicted"/>
<keyword evidence="2" id="KW-1133">Transmembrane helix</keyword>